<evidence type="ECO:0000256" key="2">
    <source>
        <dbReference type="ARBA" id="ARBA00008163"/>
    </source>
</evidence>
<proteinExistence type="inferred from homology"/>
<gene>
    <name evidence="9" type="ORF">L9G74_15285</name>
</gene>
<dbReference type="InterPro" id="IPR005017">
    <property type="entry name" value="OMPP1/FadL/TodX"/>
</dbReference>
<evidence type="ECO:0000256" key="4">
    <source>
        <dbReference type="ARBA" id="ARBA00022692"/>
    </source>
</evidence>
<comment type="subcellular location">
    <subcellularLocation>
        <location evidence="1">Cell outer membrane</location>
        <topology evidence="1">Multi-pass membrane protein</topology>
    </subcellularLocation>
</comment>
<evidence type="ECO:0000256" key="6">
    <source>
        <dbReference type="ARBA" id="ARBA00023136"/>
    </source>
</evidence>
<evidence type="ECO:0000256" key="8">
    <source>
        <dbReference type="SAM" id="SignalP"/>
    </source>
</evidence>
<comment type="similarity">
    <text evidence="2">Belongs to the OmpP1/FadL family.</text>
</comment>
<feature type="signal peptide" evidence="8">
    <location>
        <begin position="1"/>
        <end position="25"/>
    </location>
</feature>
<keyword evidence="10" id="KW-1185">Reference proteome</keyword>
<dbReference type="Gene3D" id="2.40.160.60">
    <property type="entry name" value="Outer membrane protein transport protein (OMPP1/FadL/TodX)"/>
    <property type="match status" value="1"/>
</dbReference>
<keyword evidence="4" id="KW-0812">Transmembrane</keyword>
<keyword evidence="3" id="KW-1134">Transmembrane beta strand</keyword>
<evidence type="ECO:0000256" key="5">
    <source>
        <dbReference type="ARBA" id="ARBA00022729"/>
    </source>
</evidence>
<evidence type="ECO:0000256" key="3">
    <source>
        <dbReference type="ARBA" id="ARBA00022452"/>
    </source>
</evidence>
<evidence type="ECO:0000256" key="7">
    <source>
        <dbReference type="ARBA" id="ARBA00023237"/>
    </source>
</evidence>
<keyword evidence="5 8" id="KW-0732">Signal</keyword>
<reference evidence="10" key="1">
    <citation type="submission" date="2023-07" db="EMBL/GenBank/DDBJ databases">
        <title>Shewanella mangrovi sp. nov., an acetaldehyde- degrading bacterium isolated from mangrove sediment.</title>
        <authorList>
            <person name="Liu Y."/>
        </authorList>
    </citation>
    <scope>NUCLEOTIDE SEQUENCE [LARGE SCALE GENOMIC DNA]</scope>
    <source>
        <strain evidence="10">C32</strain>
    </source>
</reference>
<dbReference type="Proteomes" id="UP001201549">
    <property type="component" value="Unassembled WGS sequence"/>
</dbReference>
<dbReference type="Pfam" id="PF03349">
    <property type="entry name" value="Toluene_X"/>
    <property type="match status" value="1"/>
</dbReference>
<dbReference type="SUPFAM" id="SSF56935">
    <property type="entry name" value="Porins"/>
    <property type="match status" value="1"/>
</dbReference>
<comment type="caution">
    <text evidence="9">The sequence shown here is derived from an EMBL/GenBank/DDBJ whole genome shotgun (WGS) entry which is preliminary data.</text>
</comment>
<evidence type="ECO:0000313" key="10">
    <source>
        <dbReference type="Proteomes" id="UP001201549"/>
    </source>
</evidence>
<dbReference type="EMBL" id="JAKOGG010000013">
    <property type="protein sequence ID" value="MCS4557812.1"/>
    <property type="molecule type" value="Genomic_DNA"/>
</dbReference>
<sequence length="450" mass="48354">MTQKFKLTLVTAALVGMGVQLPVQAAGFQLAETSASGLGRAYAGEAATAENPSVQARNPAMLSYLEGRQVSVGAVYVMPEVNTPGNITIDSPLLPQSITMDANVDDVANNAVIPNFYYSSQLNDRWTWGLALNSNYGLETELPASHAAAIFGDKTSVTTVELNTNIAYKIDRHFTVGGGMRFVYGEGEIGATAPAWIDSVRALPNLPATIAAQLPASGSELKHLKGDDFGMGWRAGASWQIDDNNRIGLAYSSKVKLDLDGHADGALYSGAGAKVPGYIPLELPAFAELASYHQITDNFALHASINWTDWSTFDELVVYFPHEQKPVTGVDSDLVKAENFKDNWRYSLGGTYQATKALTLRAGVALDKTAVADENRTITIPDSDRLWFSLGAGYALTDAMTVDLGVTYIEAHGDSPINETQSMLNLAQVTYQGEATGHVWLAGLQLTYKM</sequence>
<keyword evidence="7" id="KW-0998">Cell outer membrane</keyword>
<organism evidence="9 10">
    <name type="scientific">Shewanella electrica</name>
    <dbReference type="NCBI Taxonomy" id="515560"/>
    <lineage>
        <taxon>Bacteria</taxon>
        <taxon>Pseudomonadati</taxon>
        <taxon>Pseudomonadota</taxon>
        <taxon>Gammaproteobacteria</taxon>
        <taxon>Alteromonadales</taxon>
        <taxon>Shewanellaceae</taxon>
        <taxon>Shewanella</taxon>
    </lineage>
</organism>
<protein>
    <submittedName>
        <fullName evidence="9">Outer membrane protein transport protein</fullName>
    </submittedName>
</protein>
<accession>A0ABT2FNA2</accession>
<dbReference type="RefSeq" id="WP_238897290.1">
    <property type="nucleotide sequence ID" value="NZ_JAKOGG010000013.1"/>
</dbReference>
<evidence type="ECO:0000313" key="9">
    <source>
        <dbReference type="EMBL" id="MCS4557812.1"/>
    </source>
</evidence>
<dbReference type="PANTHER" id="PTHR35093:SF8">
    <property type="entry name" value="OUTER MEMBRANE PROTEIN NMB0088-RELATED"/>
    <property type="match status" value="1"/>
</dbReference>
<keyword evidence="6" id="KW-0472">Membrane</keyword>
<feature type="chain" id="PRO_5046270686" evidence="8">
    <location>
        <begin position="26"/>
        <end position="450"/>
    </location>
</feature>
<dbReference type="PANTHER" id="PTHR35093">
    <property type="entry name" value="OUTER MEMBRANE PROTEIN NMB0088-RELATED"/>
    <property type="match status" value="1"/>
</dbReference>
<evidence type="ECO:0000256" key="1">
    <source>
        <dbReference type="ARBA" id="ARBA00004571"/>
    </source>
</evidence>
<name>A0ABT2FNA2_9GAMM</name>